<name>A0A060CGR4_9FUSO</name>
<sequence length="96" mass="11068">MVYWRGLTSKDLVHWKSLPMTIDPDTKFDSHGAYSGSAWVNQGQLEFFYTGNVRNQENEREAYQIRATMNGKVIKKAAIPSNYAAPSWLYNEFSRS</sequence>
<dbReference type="InterPro" id="IPR023296">
    <property type="entry name" value="Glyco_hydro_beta-prop_sf"/>
</dbReference>
<dbReference type="EMBL" id="KF124618">
    <property type="protein sequence ID" value="AIA91936.1"/>
    <property type="molecule type" value="Genomic_DNA"/>
</dbReference>
<dbReference type="Gene3D" id="2.115.10.20">
    <property type="entry name" value="Glycosyl hydrolase domain, family 43"/>
    <property type="match status" value="1"/>
</dbReference>
<comment type="similarity">
    <text evidence="1">Belongs to the glycosyl hydrolase 32 family.</text>
</comment>
<evidence type="ECO:0000256" key="1">
    <source>
        <dbReference type="ARBA" id="ARBA00009902"/>
    </source>
</evidence>
<evidence type="ECO:0000256" key="3">
    <source>
        <dbReference type="ARBA" id="ARBA00023295"/>
    </source>
</evidence>
<dbReference type="SUPFAM" id="SSF75005">
    <property type="entry name" value="Arabinanase/levansucrase/invertase"/>
    <property type="match status" value="1"/>
</dbReference>
<dbReference type="PANTHER" id="PTHR43101:SF1">
    <property type="entry name" value="BETA-FRUCTOSIDASE"/>
    <property type="match status" value="1"/>
</dbReference>
<dbReference type="InterPro" id="IPR013148">
    <property type="entry name" value="Glyco_hydro_32_N"/>
</dbReference>
<keyword evidence="2" id="KW-0378">Hydrolase</keyword>
<proteinExistence type="inferred from homology"/>
<dbReference type="InterPro" id="IPR051214">
    <property type="entry name" value="GH32_Enzymes"/>
</dbReference>
<reference evidence="5" key="1">
    <citation type="journal article" date="2013" name="Environ. Microbiol.">
        <title>Seasonally variable intestinal metagenomes of the red palm weevil (Rhynchophorus ferrugineus).</title>
        <authorList>
            <person name="Jia S."/>
            <person name="Zhang X."/>
            <person name="Zhang G."/>
            <person name="Yin A."/>
            <person name="Zhang S."/>
            <person name="Li F."/>
            <person name="Wang L."/>
            <person name="Zhao D."/>
            <person name="Yun Q."/>
            <person name="Tala"/>
            <person name="Wang J."/>
            <person name="Sun G."/>
            <person name="Baabdullah M."/>
            <person name="Yu X."/>
            <person name="Hu S."/>
            <person name="Al-Mssallem I.S."/>
            <person name="Yu J."/>
        </authorList>
    </citation>
    <scope>NUCLEOTIDE SEQUENCE</scope>
</reference>
<feature type="domain" description="Glycosyl hydrolase family 32 N-terminal" evidence="4">
    <location>
        <begin position="2"/>
        <end position="76"/>
    </location>
</feature>
<protein>
    <submittedName>
        <fullName evidence="5">Glyco_hydro_32N</fullName>
    </submittedName>
</protein>
<evidence type="ECO:0000259" key="4">
    <source>
        <dbReference type="Pfam" id="PF00251"/>
    </source>
</evidence>
<dbReference type="GO" id="GO:0016798">
    <property type="term" value="F:hydrolase activity, acting on glycosyl bonds"/>
    <property type="evidence" value="ECO:0007669"/>
    <property type="project" value="UniProtKB-KW"/>
</dbReference>
<accession>A0A060CGR4</accession>
<dbReference type="AlphaFoldDB" id="A0A060CGR4"/>
<keyword evidence="3" id="KW-0326">Glycosidase</keyword>
<organism evidence="5">
    <name type="scientific">uncultured Leptotrichia sp</name>
    <dbReference type="NCBI Taxonomy" id="159271"/>
    <lineage>
        <taxon>Bacteria</taxon>
        <taxon>Fusobacteriati</taxon>
        <taxon>Fusobacteriota</taxon>
        <taxon>Fusobacteriia</taxon>
        <taxon>Fusobacteriales</taxon>
        <taxon>Leptotrichiaceae</taxon>
        <taxon>Leptotrichia</taxon>
        <taxon>environmental samples</taxon>
    </lineage>
</organism>
<dbReference type="Pfam" id="PF00251">
    <property type="entry name" value="Glyco_hydro_32N"/>
    <property type="match status" value="1"/>
</dbReference>
<evidence type="ECO:0000313" key="5">
    <source>
        <dbReference type="EMBL" id="AIA91936.1"/>
    </source>
</evidence>
<dbReference type="PANTHER" id="PTHR43101">
    <property type="entry name" value="BETA-FRUCTOSIDASE"/>
    <property type="match status" value="1"/>
</dbReference>
<evidence type="ECO:0000256" key="2">
    <source>
        <dbReference type="ARBA" id="ARBA00022801"/>
    </source>
</evidence>